<evidence type="ECO:0000256" key="8">
    <source>
        <dbReference type="ARBA" id="ARBA00023077"/>
    </source>
</evidence>
<keyword evidence="13" id="KW-0732">Signal</keyword>
<sequence>MINLNKPKFRYALGSFLALGVGMSAYAQDDSSDEEEIFELSPFEVSADDDKVYRAGATLAGSRLATSLEETPVALSVMTEQFLDDIGADNVNESMVYGLNAGNDIGGGATDAGAVTGNGLVGNEFNFQIRGYRNVAATRDYFPTLIASDSFNLERVEVARGPNSLIFGIGGPGGVVNIQAKRASTQSEDHEIGAKFGSYGLQRYTLDTNQVLIEDKLGVRFNYLNQQKDGWKDFAKDDQERYALAATFRPTDSTTLRFGLEMGELDQNRARPWQPVDGVTQWEFNGSHYFDYGTPESPWTDGDDNYTQKRDNLPQAGWWGFGINPDSNGLPDFWTPDNPDQFERRSHHLGTPTILMTTGPLAGKYIEVGTRQLGQRYYRKSGGAVNVFDIPQFYNDPSLPRNLNPGGSGEGQFNDYETYGFSIDQRIGQKLNINLTMNESTNDRRHRSTLGFNGILFNKDIMSTLPTFNNDGTYDATLILDHPERGEPGPGIGTMIFDSLINNPMQDMAIMTSYPQETNRTQKQEDMRVTASYDLDLGDRAGQHTLMAFAQRSTTSSFYEQSRETNVSPNRSRTDQIFNGTDYPGRSFHVDYFSPNLADRGMPDPWTTPLPKSILWGADPSLGHEFEAGFRVQNTGYSEYEIDSMAFAVQSRLLNDRLITTAGIRRDDPSASGRAAARSETMPDEILGLGEAWTSPLDGDDTYSVGLVYQVPGADWLRVFANKSTNFMTQNGAKRFEDELVRESMEIGPLKGNGRDVGVKVNVNDRVYATVAYYETSQDNAVTGLSSGNVPIYINAIWTAIDNAAAGRTDPSDPLWETDLENPLGHHVGGSETKSQASSGIEFELVANPVDNWRISFNYSDGETTTANLGTGLEAYMAKHRDTWMANASLNYDFESQPGFLGDNTVGDLVNGLDGFLTFTKASEGLGEVNHRPKNANLFTAYSFSDGNFKGLTVGAGVNYKGDAILGVDPGSVENPNPRTFWGGSYAIYNAMASYEFKWGESDVRLQLNVNNALENDDEQVLGSRYYPDLDEVKSFYYFLEPRSYTISANISF</sequence>
<comment type="subcellular location">
    <subcellularLocation>
        <location evidence="1 11">Cell outer membrane</location>
        <topology evidence="1 11">Multi-pass membrane protein</topology>
    </subcellularLocation>
</comment>
<evidence type="ECO:0000256" key="7">
    <source>
        <dbReference type="ARBA" id="ARBA00023065"/>
    </source>
</evidence>
<evidence type="ECO:0000256" key="5">
    <source>
        <dbReference type="ARBA" id="ARBA00022692"/>
    </source>
</evidence>
<keyword evidence="16" id="KW-1185">Reference proteome</keyword>
<dbReference type="InterPro" id="IPR036942">
    <property type="entry name" value="Beta-barrel_TonB_sf"/>
</dbReference>
<dbReference type="GO" id="GO:0009279">
    <property type="term" value="C:cell outer membrane"/>
    <property type="evidence" value="ECO:0007669"/>
    <property type="project" value="UniProtKB-SubCell"/>
</dbReference>
<protein>
    <submittedName>
        <fullName evidence="15">TonB-dependent receptor plug domain-containing protein</fullName>
    </submittedName>
</protein>
<keyword evidence="8" id="KW-0798">TonB box</keyword>
<keyword evidence="15" id="KW-0675">Receptor</keyword>
<accession>A0A934S024</accession>
<dbReference type="PROSITE" id="PS52016">
    <property type="entry name" value="TONB_DEPENDENT_REC_3"/>
    <property type="match status" value="1"/>
</dbReference>
<comment type="similarity">
    <text evidence="11">Belongs to the TonB-dependent receptor family.</text>
</comment>
<keyword evidence="9 11" id="KW-0472">Membrane</keyword>
<evidence type="ECO:0000256" key="13">
    <source>
        <dbReference type="SAM" id="SignalP"/>
    </source>
</evidence>
<dbReference type="Proteomes" id="UP000617628">
    <property type="component" value="Unassembled WGS sequence"/>
</dbReference>
<keyword evidence="6" id="KW-0408">Iron</keyword>
<evidence type="ECO:0000256" key="6">
    <source>
        <dbReference type="ARBA" id="ARBA00023004"/>
    </source>
</evidence>
<evidence type="ECO:0000256" key="9">
    <source>
        <dbReference type="ARBA" id="ARBA00023136"/>
    </source>
</evidence>
<keyword evidence="7" id="KW-0406">Ion transport</keyword>
<evidence type="ECO:0000259" key="14">
    <source>
        <dbReference type="Pfam" id="PF07715"/>
    </source>
</evidence>
<reference evidence="15" key="1">
    <citation type="submission" date="2021-01" db="EMBL/GenBank/DDBJ databases">
        <title>Modified the classification status of verrucomicrobia.</title>
        <authorList>
            <person name="Feng X."/>
        </authorList>
    </citation>
    <scope>NUCLEOTIDE SEQUENCE</scope>
    <source>
        <strain evidence="15">KCTC 13126</strain>
    </source>
</reference>
<dbReference type="Gene3D" id="2.40.170.20">
    <property type="entry name" value="TonB-dependent receptor, beta-barrel domain"/>
    <property type="match status" value="2"/>
</dbReference>
<gene>
    <name evidence="15" type="ORF">JIN87_16605</name>
</gene>
<evidence type="ECO:0000256" key="1">
    <source>
        <dbReference type="ARBA" id="ARBA00004571"/>
    </source>
</evidence>
<proteinExistence type="inferred from homology"/>
<dbReference type="RefSeq" id="WP_200356716.1">
    <property type="nucleotide sequence ID" value="NZ_JAENIL010000031.1"/>
</dbReference>
<feature type="compositionally biased region" description="Polar residues" evidence="12">
    <location>
        <begin position="559"/>
        <end position="579"/>
    </location>
</feature>
<dbReference type="Pfam" id="PF07715">
    <property type="entry name" value="Plug"/>
    <property type="match status" value="1"/>
</dbReference>
<evidence type="ECO:0000256" key="12">
    <source>
        <dbReference type="SAM" id="MobiDB-lite"/>
    </source>
</evidence>
<keyword evidence="10 11" id="KW-0998">Cell outer membrane</keyword>
<feature type="domain" description="TonB-dependent receptor plug" evidence="14">
    <location>
        <begin position="68"/>
        <end position="175"/>
    </location>
</feature>
<dbReference type="PANTHER" id="PTHR32552">
    <property type="entry name" value="FERRICHROME IRON RECEPTOR-RELATED"/>
    <property type="match status" value="1"/>
</dbReference>
<dbReference type="InterPro" id="IPR037066">
    <property type="entry name" value="Plug_dom_sf"/>
</dbReference>
<keyword evidence="5 11" id="KW-0812">Transmembrane</keyword>
<dbReference type="EMBL" id="JAENIL010000031">
    <property type="protein sequence ID" value="MBK1878504.1"/>
    <property type="molecule type" value="Genomic_DNA"/>
</dbReference>
<evidence type="ECO:0000256" key="10">
    <source>
        <dbReference type="ARBA" id="ARBA00023237"/>
    </source>
</evidence>
<keyword evidence="3 11" id="KW-1134">Transmembrane beta strand</keyword>
<evidence type="ECO:0000313" key="15">
    <source>
        <dbReference type="EMBL" id="MBK1878504.1"/>
    </source>
</evidence>
<feature type="region of interest" description="Disordered" evidence="12">
    <location>
        <begin position="559"/>
        <end position="580"/>
    </location>
</feature>
<dbReference type="InterPro" id="IPR012910">
    <property type="entry name" value="Plug_dom"/>
</dbReference>
<dbReference type="GO" id="GO:0015344">
    <property type="term" value="F:siderophore uptake transmembrane transporter activity"/>
    <property type="evidence" value="ECO:0007669"/>
    <property type="project" value="TreeGrafter"/>
</dbReference>
<evidence type="ECO:0000256" key="4">
    <source>
        <dbReference type="ARBA" id="ARBA00022496"/>
    </source>
</evidence>
<dbReference type="AlphaFoldDB" id="A0A934S024"/>
<keyword evidence="4" id="KW-0410">Iron transport</keyword>
<dbReference type="PANTHER" id="PTHR32552:SF81">
    <property type="entry name" value="TONB-DEPENDENT OUTER MEMBRANE RECEPTOR"/>
    <property type="match status" value="1"/>
</dbReference>
<dbReference type="InterPro" id="IPR039426">
    <property type="entry name" value="TonB-dep_rcpt-like"/>
</dbReference>
<keyword evidence="2 11" id="KW-0813">Transport</keyword>
<evidence type="ECO:0000256" key="3">
    <source>
        <dbReference type="ARBA" id="ARBA00022452"/>
    </source>
</evidence>
<evidence type="ECO:0000256" key="2">
    <source>
        <dbReference type="ARBA" id="ARBA00022448"/>
    </source>
</evidence>
<evidence type="ECO:0000256" key="11">
    <source>
        <dbReference type="PROSITE-ProRule" id="PRU01360"/>
    </source>
</evidence>
<comment type="caution">
    <text evidence="15">The sequence shown here is derived from an EMBL/GenBank/DDBJ whole genome shotgun (WGS) entry which is preliminary data.</text>
</comment>
<name>A0A934S024_9BACT</name>
<feature type="chain" id="PRO_5036966806" evidence="13">
    <location>
        <begin position="28"/>
        <end position="1053"/>
    </location>
</feature>
<feature type="signal peptide" evidence="13">
    <location>
        <begin position="1"/>
        <end position="27"/>
    </location>
</feature>
<organism evidence="15 16">
    <name type="scientific">Pelagicoccus mobilis</name>
    <dbReference type="NCBI Taxonomy" id="415221"/>
    <lineage>
        <taxon>Bacteria</taxon>
        <taxon>Pseudomonadati</taxon>
        <taxon>Verrucomicrobiota</taxon>
        <taxon>Opitutia</taxon>
        <taxon>Puniceicoccales</taxon>
        <taxon>Pelagicoccaceae</taxon>
        <taxon>Pelagicoccus</taxon>
    </lineage>
</organism>
<evidence type="ECO:0000313" key="16">
    <source>
        <dbReference type="Proteomes" id="UP000617628"/>
    </source>
</evidence>
<dbReference type="Gene3D" id="2.170.130.10">
    <property type="entry name" value="TonB-dependent receptor, plug domain"/>
    <property type="match status" value="1"/>
</dbReference>
<dbReference type="SUPFAM" id="SSF56935">
    <property type="entry name" value="Porins"/>
    <property type="match status" value="1"/>
</dbReference>